<dbReference type="EMBL" id="CALBWS010000045">
    <property type="protein sequence ID" value="CAH2717347.1"/>
    <property type="molecule type" value="Genomic_DNA"/>
</dbReference>
<sequence length="78" mass="9088">MDISFWLLVVGFILQLLGFLNSIRVLIKLKGKLVIRKQDDNVLNEVEKQLLKQNVIWVFFILVGAMLNFIAFILSHFL</sequence>
<evidence type="ECO:0000313" key="3">
    <source>
        <dbReference type="Proteomes" id="UP000838308"/>
    </source>
</evidence>
<proteinExistence type="predicted"/>
<accession>A0ABM9EXB8</accession>
<feature type="transmembrane region" description="Helical" evidence="1">
    <location>
        <begin position="55"/>
        <end position="77"/>
    </location>
</feature>
<keyword evidence="1" id="KW-0472">Membrane</keyword>
<keyword evidence="1" id="KW-0812">Transmembrane</keyword>
<gene>
    <name evidence="2" type="ORF">BACCIP111895_04539</name>
</gene>
<protein>
    <recommendedName>
        <fullName evidence="4">DUF3899 domain-containing protein</fullName>
    </recommendedName>
</protein>
<evidence type="ECO:0000256" key="1">
    <source>
        <dbReference type="SAM" id="Phobius"/>
    </source>
</evidence>
<reference evidence="2" key="1">
    <citation type="submission" date="2022-04" db="EMBL/GenBank/DDBJ databases">
        <authorList>
            <person name="Criscuolo A."/>
        </authorList>
    </citation>
    <scope>NUCLEOTIDE SEQUENCE</scope>
    <source>
        <strain evidence="2">CIP111895</strain>
    </source>
</reference>
<dbReference type="Proteomes" id="UP000838308">
    <property type="component" value="Unassembled WGS sequence"/>
</dbReference>
<organism evidence="2 3">
    <name type="scientific">Neobacillus rhizosphaerae</name>
    <dbReference type="NCBI Taxonomy" id="2880965"/>
    <lineage>
        <taxon>Bacteria</taxon>
        <taxon>Bacillati</taxon>
        <taxon>Bacillota</taxon>
        <taxon>Bacilli</taxon>
        <taxon>Bacillales</taxon>
        <taxon>Bacillaceae</taxon>
        <taxon>Neobacillus</taxon>
    </lineage>
</organism>
<comment type="caution">
    <text evidence="2">The sequence shown here is derived from an EMBL/GenBank/DDBJ whole genome shotgun (WGS) entry which is preliminary data.</text>
</comment>
<evidence type="ECO:0008006" key="4">
    <source>
        <dbReference type="Google" id="ProtNLM"/>
    </source>
</evidence>
<name>A0ABM9EXB8_9BACI</name>
<dbReference type="RefSeq" id="WP_248737568.1">
    <property type="nucleotide sequence ID" value="NZ_CALBWS010000045.1"/>
</dbReference>
<keyword evidence="1" id="KW-1133">Transmembrane helix</keyword>
<feature type="transmembrane region" description="Helical" evidence="1">
    <location>
        <begin position="6"/>
        <end position="27"/>
    </location>
</feature>
<keyword evidence="3" id="KW-1185">Reference proteome</keyword>
<evidence type="ECO:0000313" key="2">
    <source>
        <dbReference type="EMBL" id="CAH2717347.1"/>
    </source>
</evidence>